<gene>
    <name evidence="1" type="ORF">CPELLU_LOCUS4977</name>
</gene>
<dbReference type="Gene3D" id="2.80.10.50">
    <property type="match status" value="1"/>
</dbReference>
<accession>A0A9N9B9C8</accession>
<sequence>MDTLIPNDYVHITGGKDLNITTGIPCKITHDGHYLDNGGGNHGSYVNLNWQTYDRNDNYSRQIWFFEETSYPGKYKISSDGYYLDTFGGENNSECRISKKNHHDNPYYLRQLWSFLNQNILESEKVQIQNTSNKCYLDTWGQYSTVRFSSYFNKPDEDFYSRQVPFVIFASKNSGNTCNIEINLSEKMQNITSWSFNRSKEIAFLDKLDVDINAEYAGVRGNLPEITEWDNKNTSLEATKKVQLDETKVSGKYLSKMQNKEEVKVKIIWHKVNLDIKFTATAKIKGFSDRLRKDGSIATMEQVDINAVLCFLRDSGFEGTYFGVEGKSVLVEVTGSVNIQGTTQAIYLNMSLIGTPNPWYLLTDIPTSVSAANAVFNGNNTAFLINYSTVYAYNKSNNQLYPTDANGIVPQTQDGTIIIYGIKNSPIPTTAKLNTNTSPYTWTSNEISSDAPQYLTGHVAATNRTHTLGNIQLNLYRTL</sequence>
<keyword evidence="2" id="KW-1185">Reference proteome</keyword>
<reference evidence="1" key="1">
    <citation type="submission" date="2021-06" db="EMBL/GenBank/DDBJ databases">
        <authorList>
            <person name="Kallberg Y."/>
            <person name="Tangrot J."/>
            <person name="Rosling A."/>
        </authorList>
    </citation>
    <scope>NUCLEOTIDE SEQUENCE</scope>
    <source>
        <strain evidence="1">FL966</strain>
    </source>
</reference>
<proteinExistence type="predicted"/>
<dbReference type="AlphaFoldDB" id="A0A9N9B9C8"/>
<evidence type="ECO:0000313" key="1">
    <source>
        <dbReference type="EMBL" id="CAG8555972.1"/>
    </source>
</evidence>
<dbReference type="EMBL" id="CAJVQA010002725">
    <property type="protein sequence ID" value="CAG8555972.1"/>
    <property type="molecule type" value="Genomic_DNA"/>
</dbReference>
<name>A0A9N9B9C8_9GLOM</name>
<organism evidence="1 2">
    <name type="scientific">Cetraspora pellucida</name>
    <dbReference type="NCBI Taxonomy" id="1433469"/>
    <lineage>
        <taxon>Eukaryota</taxon>
        <taxon>Fungi</taxon>
        <taxon>Fungi incertae sedis</taxon>
        <taxon>Mucoromycota</taxon>
        <taxon>Glomeromycotina</taxon>
        <taxon>Glomeromycetes</taxon>
        <taxon>Diversisporales</taxon>
        <taxon>Gigasporaceae</taxon>
        <taxon>Cetraspora</taxon>
    </lineage>
</organism>
<evidence type="ECO:0000313" key="2">
    <source>
        <dbReference type="Proteomes" id="UP000789759"/>
    </source>
</evidence>
<dbReference type="Proteomes" id="UP000789759">
    <property type="component" value="Unassembled WGS sequence"/>
</dbReference>
<dbReference type="SUPFAM" id="SSF50370">
    <property type="entry name" value="Ricin B-like lectins"/>
    <property type="match status" value="1"/>
</dbReference>
<comment type="caution">
    <text evidence="1">The sequence shown here is derived from an EMBL/GenBank/DDBJ whole genome shotgun (WGS) entry which is preliminary data.</text>
</comment>
<dbReference type="InterPro" id="IPR035992">
    <property type="entry name" value="Ricin_B-like_lectins"/>
</dbReference>
<protein>
    <submittedName>
        <fullName evidence="1">6314_t:CDS:1</fullName>
    </submittedName>
</protein>
<dbReference type="OrthoDB" id="432528at2759"/>